<dbReference type="SUPFAM" id="SSF160246">
    <property type="entry name" value="EspE N-terminal domain-like"/>
    <property type="match status" value="1"/>
</dbReference>
<dbReference type="Gene3D" id="3.30.450.90">
    <property type="match status" value="1"/>
</dbReference>
<keyword evidence="6" id="KW-1185">Reference proteome</keyword>
<evidence type="ECO:0000256" key="2">
    <source>
        <dbReference type="ARBA" id="ARBA00022741"/>
    </source>
</evidence>
<comment type="similarity">
    <text evidence="1">Belongs to the GSP E family.</text>
</comment>
<dbReference type="InterPro" id="IPR003593">
    <property type="entry name" value="AAA+_ATPase"/>
</dbReference>
<evidence type="ECO:0000313" key="6">
    <source>
        <dbReference type="Proteomes" id="UP001501353"/>
    </source>
</evidence>
<dbReference type="PANTHER" id="PTHR30258">
    <property type="entry name" value="TYPE II SECRETION SYSTEM PROTEIN GSPE-RELATED"/>
    <property type="match status" value="1"/>
</dbReference>
<dbReference type="InterPro" id="IPR001482">
    <property type="entry name" value="T2SS/T4SS_dom"/>
</dbReference>
<dbReference type="Pfam" id="PF00437">
    <property type="entry name" value="T2SSE"/>
    <property type="match status" value="1"/>
</dbReference>
<keyword evidence="3" id="KW-0067">ATP-binding</keyword>
<evidence type="ECO:0000259" key="4">
    <source>
        <dbReference type="PROSITE" id="PS00662"/>
    </source>
</evidence>
<dbReference type="InterPro" id="IPR037257">
    <property type="entry name" value="T2SS_E_N_sf"/>
</dbReference>
<dbReference type="Proteomes" id="UP001501353">
    <property type="component" value="Unassembled WGS sequence"/>
</dbReference>
<evidence type="ECO:0000256" key="1">
    <source>
        <dbReference type="ARBA" id="ARBA00006611"/>
    </source>
</evidence>
<gene>
    <name evidence="5" type="primary">pilB_2</name>
    <name evidence="5" type="ORF">GCM10022212_30320</name>
</gene>
<dbReference type="PROSITE" id="PS00662">
    <property type="entry name" value="T2SP_E"/>
    <property type="match status" value="1"/>
</dbReference>
<dbReference type="InterPro" id="IPR027417">
    <property type="entry name" value="P-loop_NTPase"/>
</dbReference>
<keyword evidence="2" id="KW-0547">Nucleotide-binding</keyword>
<reference evidence="6" key="1">
    <citation type="journal article" date="2019" name="Int. J. Syst. Evol. Microbiol.">
        <title>The Global Catalogue of Microorganisms (GCM) 10K type strain sequencing project: providing services to taxonomists for standard genome sequencing and annotation.</title>
        <authorList>
            <consortium name="The Broad Institute Genomics Platform"/>
            <consortium name="The Broad Institute Genome Sequencing Center for Infectious Disease"/>
            <person name="Wu L."/>
            <person name="Ma J."/>
        </authorList>
    </citation>
    <scope>NUCLEOTIDE SEQUENCE [LARGE SCALE GENOMIC DNA]</scope>
    <source>
        <strain evidence="6">JCM 16673</strain>
    </source>
</reference>
<dbReference type="SUPFAM" id="SSF52540">
    <property type="entry name" value="P-loop containing nucleoside triphosphate hydrolases"/>
    <property type="match status" value="1"/>
</dbReference>
<accession>A0ABP7TSW2</accession>
<organism evidence="5 6">
    <name type="scientific">Actimicrobium antarcticum</name>
    <dbReference type="NCBI Taxonomy" id="1051899"/>
    <lineage>
        <taxon>Bacteria</taxon>
        <taxon>Pseudomonadati</taxon>
        <taxon>Pseudomonadota</taxon>
        <taxon>Betaproteobacteria</taxon>
        <taxon>Burkholderiales</taxon>
        <taxon>Oxalobacteraceae</taxon>
        <taxon>Actimicrobium</taxon>
    </lineage>
</organism>
<protein>
    <submittedName>
        <fullName evidence="5">Type IV-A pilus assembly ATPase PilB</fullName>
    </submittedName>
</protein>
<dbReference type="RefSeq" id="WP_344764453.1">
    <property type="nucleotide sequence ID" value="NZ_BAAAZE010000012.1"/>
</dbReference>
<proteinExistence type="inferred from homology"/>
<evidence type="ECO:0000256" key="3">
    <source>
        <dbReference type="ARBA" id="ARBA00022840"/>
    </source>
</evidence>
<evidence type="ECO:0000313" key="5">
    <source>
        <dbReference type="EMBL" id="GAA4030001.1"/>
    </source>
</evidence>
<feature type="domain" description="Bacterial type II secretion system protein E" evidence="4">
    <location>
        <begin position="376"/>
        <end position="390"/>
    </location>
</feature>
<name>A0ABP7TSW2_9BURK</name>
<dbReference type="PANTHER" id="PTHR30258:SF2">
    <property type="entry name" value="COMG OPERON PROTEIN 1"/>
    <property type="match status" value="1"/>
</dbReference>
<dbReference type="SMART" id="SM00382">
    <property type="entry name" value="AAA"/>
    <property type="match status" value="1"/>
</dbReference>
<sequence>MNTLITPDNSLQGQIGKYLVTTGVITPQQLDVCLRQQKSSRDSGQPALLAEVIARNKFASQEQIGFAVKRLDSERDSILFRRLLPLSLCKQYSVFPIDVEGGILILKAARVMTAATKAILISACEVSVTALRVMPTDIGDILRSLAGIYREEHTFESIALRLRNEEINGLLLKQALNALLGEAIVLRASDIHLDKLRDPNAWISYRIDGVLKPTHLVPERIMAALFSRIKNESGMDASDTRRAQDGRLSLINAGAGVEFRVATQPIAGGETIAIRVLDPASMIGLDALFPFQLQMHELFRQLANVRGKTGGLVLISGPTGSGKTTTLYALAQNFSRDRINVITVEEPVEYILPFARQIQLNQLLNEKSADLERSVLRQDPDVLILGEIRDNDTMRAALKFAESGHLVLATVHAKNVAQTFERVLSFCDVATKQEALYVLANQLSVVVNQGLIPKLCACASEVDTESAAELHTAHAMTFHGHAQFLRRRGCPACNQTGYRGRVAIHETVIIPTSTQLRDGITRLLFESIHHFQAVLKMDGVTHIDKHAVMARLLECHVVDAETVTQAIRAGF</sequence>
<comment type="caution">
    <text evidence="5">The sequence shown here is derived from an EMBL/GenBank/DDBJ whole genome shotgun (WGS) entry which is preliminary data.</text>
</comment>
<dbReference type="Gene3D" id="3.40.50.300">
    <property type="entry name" value="P-loop containing nucleotide triphosphate hydrolases"/>
    <property type="match status" value="1"/>
</dbReference>
<dbReference type="EMBL" id="BAAAZE010000012">
    <property type="protein sequence ID" value="GAA4030001.1"/>
    <property type="molecule type" value="Genomic_DNA"/>
</dbReference>